<protein>
    <submittedName>
        <fullName evidence="1">Uncharacterized protein</fullName>
    </submittedName>
</protein>
<gene>
    <name evidence="1" type="ORF">SPARVUS_LOCUS3894631</name>
</gene>
<accession>A0ABN9BXR2</accession>
<comment type="caution">
    <text evidence="1">The sequence shown here is derived from an EMBL/GenBank/DDBJ whole genome shotgun (WGS) entry which is preliminary data.</text>
</comment>
<dbReference type="Proteomes" id="UP001162483">
    <property type="component" value="Unassembled WGS sequence"/>
</dbReference>
<evidence type="ECO:0000313" key="1">
    <source>
        <dbReference type="EMBL" id="CAI9552521.1"/>
    </source>
</evidence>
<reference evidence="1" key="1">
    <citation type="submission" date="2023-05" db="EMBL/GenBank/DDBJ databases">
        <authorList>
            <person name="Stuckert A."/>
        </authorList>
    </citation>
    <scope>NUCLEOTIDE SEQUENCE</scope>
</reference>
<sequence length="37" mass="4135">MQLLRQITEHIVLGQGSSNLLNRGPVHCPSDHWRAGL</sequence>
<keyword evidence="2" id="KW-1185">Reference proteome</keyword>
<name>A0ABN9BXR2_9NEOB</name>
<proteinExistence type="predicted"/>
<dbReference type="EMBL" id="CATNWA010006634">
    <property type="protein sequence ID" value="CAI9552521.1"/>
    <property type="molecule type" value="Genomic_DNA"/>
</dbReference>
<organism evidence="1 2">
    <name type="scientific">Staurois parvus</name>
    <dbReference type="NCBI Taxonomy" id="386267"/>
    <lineage>
        <taxon>Eukaryota</taxon>
        <taxon>Metazoa</taxon>
        <taxon>Chordata</taxon>
        <taxon>Craniata</taxon>
        <taxon>Vertebrata</taxon>
        <taxon>Euteleostomi</taxon>
        <taxon>Amphibia</taxon>
        <taxon>Batrachia</taxon>
        <taxon>Anura</taxon>
        <taxon>Neobatrachia</taxon>
        <taxon>Ranoidea</taxon>
        <taxon>Ranidae</taxon>
        <taxon>Staurois</taxon>
    </lineage>
</organism>
<evidence type="ECO:0000313" key="2">
    <source>
        <dbReference type="Proteomes" id="UP001162483"/>
    </source>
</evidence>